<evidence type="ECO:0000259" key="10">
    <source>
        <dbReference type="Pfam" id="PF01909"/>
    </source>
</evidence>
<dbReference type="SUPFAM" id="SSF81301">
    <property type="entry name" value="Nucleotidyltransferase"/>
    <property type="match status" value="1"/>
</dbReference>
<proteinExistence type="inferred from homology"/>
<keyword evidence="8" id="KW-0460">Magnesium</keyword>
<evidence type="ECO:0000256" key="1">
    <source>
        <dbReference type="ARBA" id="ARBA00001946"/>
    </source>
</evidence>
<protein>
    <submittedName>
        <fullName evidence="11">Nucleotidyltransferase</fullName>
    </submittedName>
</protein>
<dbReference type="Proteomes" id="UP000437131">
    <property type="component" value="Unassembled WGS sequence"/>
</dbReference>
<evidence type="ECO:0000256" key="8">
    <source>
        <dbReference type="ARBA" id="ARBA00022842"/>
    </source>
</evidence>
<dbReference type="InterPro" id="IPR052038">
    <property type="entry name" value="Type-VII_TA_antitoxin"/>
</dbReference>
<organism evidence="11 12">
    <name type="scientific">Cyanobacterium aponinum 0216</name>
    <dbReference type="NCBI Taxonomy" id="2676140"/>
    <lineage>
        <taxon>Bacteria</taxon>
        <taxon>Bacillati</taxon>
        <taxon>Cyanobacteriota</taxon>
        <taxon>Cyanophyceae</taxon>
        <taxon>Oscillatoriophycideae</taxon>
        <taxon>Chroococcales</taxon>
        <taxon>Geminocystaceae</taxon>
        <taxon>Cyanobacterium</taxon>
    </lineage>
</organism>
<sequence>MNNLLTEKQQILTKEIILQTLKNQENFFTKYDIKTLALFGSTARNEATENSDLDFLVEFNHSTTLDSYMNLKFYLEELFNKSVDLVTLKSIKPVIKNSVLADAVYVEKP</sequence>
<name>A0A844GYC5_9CHRO</name>
<dbReference type="GO" id="GO:0046872">
    <property type="term" value="F:metal ion binding"/>
    <property type="evidence" value="ECO:0007669"/>
    <property type="project" value="UniProtKB-KW"/>
</dbReference>
<dbReference type="InterPro" id="IPR002934">
    <property type="entry name" value="Polymerase_NTP_transf_dom"/>
</dbReference>
<dbReference type="EMBL" id="WMIA01000021">
    <property type="protein sequence ID" value="MTF40052.1"/>
    <property type="molecule type" value="Genomic_DNA"/>
</dbReference>
<evidence type="ECO:0000256" key="7">
    <source>
        <dbReference type="ARBA" id="ARBA00022840"/>
    </source>
</evidence>
<keyword evidence="2" id="KW-1277">Toxin-antitoxin system</keyword>
<dbReference type="Pfam" id="PF01909">
    <property type="entry name" value="NTP_transf_2"/>
    <property type="match status" value="1"/>
</dbReference>
<evidence type="ECO:0000256" key="6">
    <source>
        <dbReference type="ARBA" id="ARBA00022741"/>
    </source>
</evidence>
<evidence type="ECO:0000256" key="3">
    <source>
        <dbReference type="ARBA" id="ARBA00022679"/>
    </source>
</evidence>
<dbReference type="GO" id="GO:0005524">
    <property type="term" value="F:ATP binding"/>
    <property type="evidence" value="ECO:0007669"/>
    <property type="project" value="UniProtKB-KW"/>
</dbReference>
<accession>A0A844GYC5</accession>
<feature type="domain" description="Polymerase nucleotidyl transferase" evidence="10">
    <location>
        <begin position="30"/>
        <end position="105"/>
    </location>
</feature>
<evidence type="ECO:0000313" key="11">
    <source>
        <dbReference type="EMBL" id="MTF40052.1"/>
    </source>
</evidence>
<keyword evidence="4" id="KW-0548">Nucleotidyltransferase</keyword>
<comment type="cofactor">
    <cofactor evidence="1">
        <name>Mg(2+)</name>
        <dbReference type="ChEBI" id="CHEBI:18420"/>
    </cofactor>
</comment>
<dbReference type="RefSeq" id="WP_155084384.1">
    <property type="nucleotide sequence ID" value="NZ_WMIA01000021.1"/>
</dbReference>
<dbReference type="GO" id="GO:0016779">
    <property type="term" value="F:nucleotidyltransferase activity"/>
    <property type="evidence" value="ECO:0007669"/>
    <property type="project" value="UniProtKB-KW"/>
</dbReference>
<keyword evidence="6" id="KW-0547">Nucleotide-binding</keyword>
<dbReference type="Gene3D" id="3.30.460.10">
    <property type="entry name" value="Beta Polymerase, domain 2"/>
    <property type="match status" value="1"/>
</dbReference>
<dbReference type="PANTHER" id="PTHR33571">
    <property type="entry name" value="SSL8005 PROTEIN"/>
    <property type="match status" value="1"/>
</dbReference>
<dbReference type="CDD" id="cd05403">
    <property type="entry name" value="NT_KNTase_like"/>
    <property type="match status" value="1"/>
</dbReference>
<evidence type="ECO:0000256" key="9">
    <source>
        <dbReference type="ARBA" id="ARBA00038276"/>
    </source>
</evidence>
<evidence type="ECO:0000256" key="2">
    <source>
        <dbReference type="ARBA" id="ARBA00022649"/>
    </source>
</evidence>
<dbReference type="PANTHER" id="PTHR33571:SF14">
    <property type="entry name" value="PROTEIN ADENYLYLTRANSFERASE MJ0435-RELATED"/>
    <property type="match status" value="1"/>
</dbReference>
<comment type="similarity">
    <text evidence="9">Belongs to the MntA antitoxin family.</text>
</comment>
<gene>
    <name evidence="11" type="ORF">GGC33_14100</name>
</gene>
<dbReference type="InterPro" id="IPR043519">
    <property type="entry name" value="NT_sf"/>
</dbReference>
<keyword evidence="7" id="KW-0067">ATP-binding</keyword>
<evidence type="ECO:0000256" key="4">
    <source>
        <dbReference type="ARBA" id="ARBA00022695"/>
    </source>
</evidence>
<keyword evidence="5" id="KW-0479">Metal-binding</keyword>
<evidence type="ECO:0000256" key="5">
    <source>
        <dbReference type="ARBA" id="ARBA00022723"/>
    </source>
</evidence>
<evidence type="ECO:0000313" key="12">
    <source>
        <dbReference type="Proteomes" id="UP000437131"/>
    </source>
</evidence>
<reference evidence="11 12" key="1">
    <citation type="submission" date="2019-11" db="EMBL/GenBank/DDBJ databases">
        <title>Isolation of a new High Light Tolerant Cyanobacteria.</title>
        <authorList>
            <person name="Dobson Z."/>
            <person name="Vaughn N."/>
            <person name="Vaughn M."/>
            <person name="Fromme P."/>
            <person name="Mazor Y."/>
        </authorList>
    </citation>
    <scope>NUCLEOTIDE SEQUENCE [LARGE SCALE GENOMIC DNA]</scope>
    <source>
        <strain evidence="11 12">0216</strain>
    </source>
</reference>
<dbReference type="AlphaFoldDB" id="A0A844GYC5"/>
<keyword evidence="3 11" id="KW-0808">Transferase</keyword>
<comment type="caution">
    <text evidence="11">The sequence shown here is derived from an EMBL/GenBank/DDBJ whole genome shotgun (WGS) entry which is preliminary data.</text>
</comment>